<dbReference type="VEuPathDB" id="VectorBase:LLOJ001207"/>
<evidence type="ECO:0000313" key="5">
    <source>
        <dbReference type="Proteomes" id="UP000092461"/>
    </source>
</evidence>
<feature type="chain" id="PRO_5014566156" evidence="1">
    <location>
        <begin position="21"/>
        <end position="154"/>
    </location>
</feature>
<dbReference type="EMBL" id="AJWK01004444">
    <property type="status" value="NOT_ANNOTATED_CDS"/>
    <property type="molecule type" value="Genomic_DNA"/>
</dbReference>
<keyword evidence="1" id="KW-0732">Signal</keyword>
<accession>A8CW84</accession>
<dbReference type="SUPFAM" id="SSF57302">
    <property type="entry name" value="Snake toxin-like"/>
    <property type="match status" value="1"/>
</dbReference>
<evidence type="ECO:0000313" key="4">
    <source>
        <dbReference type="EnsemblMetazoa" id="LLOJ001207-PB"/>
    </source>
</evidence>
<evidence type="ECO:0000256" key="1">
    <source>
        <dbReference type="SAM" id="SignalP"/>
    </source>
</evidence>
<dbReference type="EnsemblMetazoa" id="LLOJ001207-RB">
    <property type="protein sequence ID" value="LLOJ001207-PB"/>
    <property type="gene ID" value="LLOJ001207"/>
</dbReference>
<dbReference type="AlphaFoldDB" id="A8CW84"/>
<name>A8CW84_LUTLO</name>
<dbReference type="EMBL" id="EU124596">
    <property type="protein sequence ID" value="ABV60314.1"/>
    <property type="molecule type" value="mRNA"/>
</dbReference>
<protein>
    <submittedName>
        <fullName evidence="2 4">14.5 kDa midgut protein</fullName>
    </submittedName>
    <submittedName>
        <fullName evidence="3">Putative conserved secreted protein</fullName>
    </submittedName>
</protein>
<dbReference type="InterPro" id="IPR045860">
    <property type="entry name" value="Snake_toxin-like_sf"/>
</dbReference>
<reference evidence="4 5" key="2">
    <citation type="submission" date="2012-05" db="EMBL/GenBank/DDBJ databases">
        <title>Whole Genome Assembly of Lutzomyia longipalpis.</title>
        <authorList>
            <person name="Richards S."/>
            <person name="Qu C."/>
            <person name="Dillon R."/>
            <person name="Worley K."/>
            <person name="Scherer S."/>
            <person name="Batterton M."/>
            <person name="Taylor A."/>
            <person name="Hawes A."/>
            <person name="Hernandez B."/>
            <person name="Kovar C."/>
            <person name="Mandapat C."/>
            <person name="Pham C."/>
            <person name="Qu C."/>
            <person name="Jing C."/>
            <person name="Bess C."/>
            <person name="Bandaranaike D."/>
            <person name="Ngo D."/>
            <person name="Ongeri F."/>
            <person name="Arias F."/>
            <person name="Lara F."/>
            <person name="Weissenberger G."/>
            <person name="Kamau G."/>
            <person name="Han H."/>
            <person name="Shen H."/>
            <person name="Dinh H."/>
            <person name="Khalil I."/>
            <person name="Jones J."/>
            <person name="Shafer J."/>
            <person name="Jayaseelan J."/>
            <person name="Quiroz J."/>
            <person name="Blankenburg K."/>
            <person name="Nguyen L."/>
            <person name="Jackson L."/>
            <person name="Francisco L."/>
            <person name="Tang L.-Y."/>
            <person name="Pu L.-L."/>
            <person name="Perales L."/>
            <person name="Lorensuhewa L."/>
            <person name="Munidasa M."/>
            <person name="Coyle M."/>
            <person name="Taylor M."/>
            <person name="Puazo M."/>
            <person name="Firestine M."/>
            <person name="Scheel M."/>
            <person name="Javaid M."/>
            <person name="Wang M."/>
            <person name="Li M."/>
            <person name="Tabassum N."/>
            <person name="Saada N."/>
            <person name="Osuji N."/>
            <person name="Aqrawi P."/>
            <person name="Fu Q."/>
            <person name="Thornton R."/>
            <person name="Raj R."/>
            <person name="Goodspeed R."/>
            <person name="Mata R."/>
            <person name="Najjar R."/>
            <person name="Gubbala S."/>
            <person name="Lee S."/>
            <person name="Denson S."/>
            <person name="Patil S."/>
            <person name="Macmil S."/>
            <person name="Qi S."/>
            <person name="Matskevitch T."/>
            <person name="Palculict T."/>
            <person name="Mathew T."/>
            <person name="Vee V."/>
            <person name="Velamala V."/>
            <person name="Korchina V."/>
            <person name="Cai W."/>
            <person name="Liu W."/>
            <person name="Dai W."/>
            <person name="Zou X."/>
            <person name="Zhu Y."/>
            <person name="Zhang Y."/>
            <person name="Wu Y.-Q."/>
            <person name="Xin Y."/>
            <person name="Nazarath L."/>
            <person name="Kovar C."/>
            <person name="Han Y."/>
            <person name="Muzny D."/>
            <person name="Gibbs R."/>
        </authorList>
    </citation>
    <scope>NUCLEOTIDE SEQUENCE [LARGE SCALE GENOMIC DNA]</scope>
    <source>
        <strain evidence="4 5">Jacobina</strain>
    </source>
</reference>
<reference evidence="2" key="1">
    <citation type="journal article" date="2008" name="BMC Genomics">
        <title>The midgut transcriptome of Lutzomyia longipalpis: comparative analysis of cDNA libraries from sugar-fed, blood-fed, post-digested and Leishmania infantum chagasi-infected sand flies.</title>
        <authorList>
            <person name="Jochim R.C."/>
            <person name="Teixeira C.R."/>
            <person name="Laughinghouse A."/>
            <person name="Mu J."/>
            <person name="Oliveira F."/>
            <person name="Gomes R.B."/>
            <person name="Elnaiem D.E."/>
            <person name="Valenzuela J.G."/>
        </authorList>
    </citation>
    <scope>NUCLEOTIDE SEQUENCE</scope>
    <source>
        <tissue evidence="2">Midgut</tissue>
    </source>
</reference>
<evidence type="ECO:0000313" key="2">
    <source>
        <dbReference type="EMBL" id="ABV60314.1"/>
    </source>
</evidence>
<evidence type="ECO:0000313" key="3">
    <source>
        <dbReference type="EMBL" id="MBC1170702.1"/>
    </source>
</evidence>
<reference evidence="4" key="3">
    <citation type="submission" date="2016-07" db="UniProtKB">
        <authorList>
            <consortium name="VectorBase"/>
        </authorList>
    </citation>
    <scope>IDENTIFICATION</scope>
    <source>
        <strain evidence="4">Jacobina</strain>
    </source>
</reference>
<reference evidence="3" key="4">
    <citation type="journal article" date="2020" name="BMC">
        <title>Leishmania infection induces a limited differential gene expression in the sand fly midgut.</title>
        <authorList>
            <person name="Coutinho-Abreu I.V."/>
            <person name="Serafim T.D."/>
            <person name="Meneses C."/>
            <person name="Kamhawi S."/>
            <person name="Oliveira F."/>
            <person name="Valenzuela J.G."/>
        </authorList>
    </citation>
    <scope>NUCLEOTIDE SEQUENCE</scope>
    <source>
        <strain evidence="3">Jacobina</strain>
        <tissue evidence="3">Midgut</tissue>
    </source>
</reference>
<keyword evidence="5" id="KW-1185">Reference proteome</keyword>
<reference evidence="4" key="5">
    <citation type="submission" date="2020-05" db="UniProtKB">
        <authorList>
            <consortium name="EnsemblMetazoa"/>
        </authorList>
    </citation>
    <scope>IDENTIFICATION</scope>
    <source>
        <strain evidence="4">Jacobina</strain>
    </source>
</reference>
<proteinExistence type="evidence at transcript level"/>
<dbReference type="VEuPathDB" id="VectorBase:LLONM1_002517"/>
<feature type="signal peptide" evidence="1">
    <location>
        <begin position="1"/>
        <end position="20"/>
    </location>
</feature>
<organism evidence="2">
    <name type="scientific">Lutzomyia longipalpis</name>
    <name type="common">Sand fly</name>
    <dbReference type="NCBI Taxonomy" id="7200"/>
    <lineage>
        <taxon>Eukaryota</taxon>
        <taxon>Metazoa</taxon>
        <taxon>Ecdysozoa</taxon>
        <taxon>Arthropoda</taxon>
        <taxon>Hexapoda</taxon>
        <taxon>Insecta</taxon>
        <taxon>Pterygota</taxon>
        <taxon>Neoptera</taxon>
        <taxon>Endopterygota</taxon>
        <taxon>Diptera</taxon>
        <taxon>Nematocera</taxon>
        <taxon>Psychodoidea</taxon>
        <taxon>Psychodidae</taxon>
        <taxon>Lutzomyia</taxon>
        <taxon>Lutzomyia</taxon>
    </lineage>
</organism>
<sequence length="154" mass="16622">MLQAVIKIFSFALLIGTATALECHSCHSKQIGDDCMWKNSSSKWSTTTCAAGETVCYIKLTRVSSNDTTGIAERGCGLNMNLCKDWLEPKEDSKATISPRIALDCYVCNTQKCNEKDALGGSGGSGGLGVSTRMSLNIFLLLLSLLPFVKKIIF</sequence>
<dbReference type="EMBL" id="GITU01001999">
    <property type="protein sequence ID" value="MBC1170702.1"/>
    <property type="molecule type" value="Transcribed_RNA"/>
</dbReference>
<dbReference type="Proteomes" id="UP000092461">
    <property type="component" value="Unassembled WGS sequence"/>
</dbReference>